<evidence type="ECO:0000256" key="2">
    <source>
        <dbReference type="ARBA" id="ARBA00022741"/>
    </source>
</evidence>
<dbReference type="CDD" id="cd00009">
    <property type="entry name" value="AAA"/>
    <property type="match status" value="1"/>
</dbReference>
<dbReference type="InterPro" id="IPR002078">
    <property type="entry name" value="Sigma_54_int"/>
</dbReference>
<evidence type="ECO:0000256" key="7">
    <source>
        <dbReference type="PROSITE-ProRule" id="PRU00169"/>
    </source>
</evidence>
<dbReference type="GO" id="GO:0006355">
    <property type="term" value="P:regulation of DNA-templated transcription"/>
    <property type="evidence" value="ECO:0007669"/>
    <property type="project" value="InterPro"/>
</dbReference>
<dbReference type="Pfam" id="PF25601">
    <property type="entry name" value="AAA_lid_14"/>
    <property type="match status" value="1"/>
</dbReference>
<dbReference type="SMART" id="SM00382">
    <property type="entry name" value="AAA"/>
    <property type="match status" value="1"/>
</dbReference>
<name>A0A8J6Y6W1_9BACT</name>
<dbReference type="InterPro" id="IPR027417">
    <property type="entry name" value="P-loop_NTPase"/>
</dbReference>
<keyword evidence="6" id="KW-0804">Transcription</keyword>
<feature type="region of interest" description="Disordered" evidence="8">
    <location>
        <begin position="395"/>
        <end position="415"/>
    </location>
</feature>
<dbReference type="PROSITE" id="PS00688">
    <property type="entry name" value="SIGMA54_INTERACT_3"/>
    <property type="match status" value="1"/>
</dbReference>
<feature type="domain" description="Sigma-54 factor interaction" evidence="9">
    <location>
        <begin position="145"/>
        <end position="375"/>
    </location>
</feature>
<dbReference type="Gene3D" id="1.10.8.60">
    <property type="match status" value="1"/>
</dbReference>
<dbReference type="InterPro" id="IPR003593">
    <property type="entry name" value="AAA+_ATPase"/>
</dbReference>
<evidence type="ECO:0000313" key="12">
    <source>
        <dbReference type="Proteomes" id="UP000648239"/>
    </source>
</evidence>
<evidence type="ECO:0000256" key="6">
    <source>
        <dbReference type="ARBA" id="ARBA00023163"/>
    </source>
</evidence>
<dbReference type="PANTHER" id="PTHR32071">
    <property type="entry name" value="TRANSCRIPTIONAL REGULATORY PROTEIN"/>
    <property type="match status" value="1"/>
</dbReference>
<dbReference type="PANTHER" id="PTHR32071:SF113">
    <property type="entry name" value="ALGINATE BIOSYNTHESIS TRANSCRIPTIONAL REGULATORY PROTEIN ALGB"/>
    <property type="match status" value="1"/>
</dbReference>
<dbReference type="PROSITE" id="PS50045">
    <property type="entry name" value="SIGMA54_INTERACT_4"/>
    <property type="match status" value="1"/>
</dbReference>
<dbReference type="InterPro" id="IPR001789">
    <property type="entry name" value="Sig_transdc_resp-reg_receiver"/>
</dbReference>
<accession>A0A8J6Y6W1</accession>
<keyword evidence="1 7" id="KW-0597">Phosphoprotein</keyword>
<gene>
    <name evidence="11" type="ORF">IFK94_02585</name>
</gene>
<dbReference type="Pfam" id="PF00072">
    <property type="entry name" value="Response_reg"/>
    <property type="match status" value="1"/>
</dbReference>
<dbReference type="Pfam" id="PF02954">
    <property type="entry name" value="HTH_8"/>
    <property type="match status" value="1"/>
</dbReference>
<dbReference type="EMBL" id="JACXWD010000004">
    <property type="protein sequence ID" value="MBD3866986.1"/>
    <property type="molecule type" value="Genomic_DNA"/>
</dbReference>
<dbReference type="SUPFAM" id="SSF52172">
    <property type="entry name" value="CheY-like"/>
    <property type="match status" value="1"/>
</dbReference>
<evidence type="ECO:0000256" key="8">
    <source>
        <dbReference type="SAM" id="MobiDB-lite"/>
    </source>
</evidence>
<dbReference type="GO" id="GO:0000160">
    <property type="term" value="P:phosphorelay signal transduction system"/>
    <property type="evidence" value="ECO:0007669"/>
    <property type="project" value="UniProtKB-KW"/>
</dbReference>
<dbReference type="InterPro" id="IPR002197">
    <property type="entry name" value="HTH_Fis"/>
</dbReference>
<evidence type="ECO:0000313" key="11">
    <source>
        <dbReference type="EMBL" id="MBD3866986.1"/>
    </source>
</evidence>
<evidence type="ECO:0000256" key="4">
    <source>
        <dbReference type="ARBA" id="ARBA00023012"/>
    </source>
</evidence>
<dbReference type="Proteomes" id="UP000648239">
    <property type="component" value="Unassembled WGS sequence"/>
</dbReference>
<evidence type="ECO:0000256" key="3">
    <source>
        <dbReference type="ARBA" id="ARBA00022840"/>
    </source>
</evidence>
<proteinExistence type="predicted"/>
<evidence type="ECO:0000259" key="9">
    <source>
        <dbReference type="PROSITE" id="PS50045"/>
    </source>
</evidence>
<keyword evidence="4" id="KW-0902">Two-component regulatory system</keyword>
<dbReference type="GO" id="GO:0005524">
    <property type="term" value="F:ATP binding"/>
    <property type="evidence" value="ECO:0007669"/>
    <property type="project" value="UniProtKB-KW"/>
</dbReference>
<dbReference type="SUPFAM" id="SSF46689">
    <property type="entry name" value="Homeodomain-like"/>
    <property type="match status" value="1"/>
</dbReference>
<keyword evidence="2" id="KW-0547">Nucleotide-binding</keyword>
<evidence type="ECO:0000256" key="5">
    <source>
        <dbReference type="ARBA" id="ARBA00023015"/>
    </source>
</evidence>
<keyword evidence="3" id="KW-0067">ATP-binding</keyword>
<dbReference type="AlphaFoldDB" id="A0A8J6Y6W1"/>
<protein>
    <submittedName>
        <fullName evidence="11">Sigma-54-dependent Fis family transcriptional regulator</fullName>
    </submittedName>
</protein>
<dbReference type="InterPro" id="IPR058031">
    <property type="entry name" value="AAA_lid_NorR"/>
</dbReference>
<dbReference type="SUPFAM" id="SSF52540">
    <property type="entry name" value="P-loop containing nucleoside triphosphate hydrolases"/>
    <property type="match status" value="1"/>
</dbReference>
<dbReference type="FunFam" id="3.40.50.300:FF:000006">
    <property type="entry name" value="DNA-binding transcriptional regulator NtrC"/>
    <property type="match status" value="1"/>
</dbReference>
<dbReference type="InterPro" id="IPR011006">
    <property type="entry name" value="CheY-like_superfamily"/>
</dbReference>
<dbReference type="SMART" id="SM00448">
    <property type="entry name" value="REC"/>
    <property type="match status" value="1"/>
</dbReference>
<sequence>MANGEKILIVEDEKLIRMTIRELLEKEGYRVGEAANGAEAMECLHSQEPDLLLLDYRLPDTNGLEILKESRRLHPETGAILMTAYSSIDSAVKAIKLGAYDYLNKPVKHDDLLATIAKALQTTQLQREVARLRGEQKRDYGITNIVGRSRPMLEVFNLIRKVADSSASTVLLQGKSGTGKDLVAKAIHFSSDRADKPFMNITCSAISETLMESELFGHEKGAFTDARQQKKGLLELAKDGTVFLDEIGEMGLALQAKLLRFLEEKTFMRVGGSRDIQVDVRVIAATNRNLQEAVASGEFREDLYFRLKVIPIHLPALKNRKDDIPELVAYFINRYNKEFRKNCQGISDEMLNCLMNYDWPGNVRELKNIMERAMILETKDKLDLDDLPEEIVQYDGDRSEGKPLGGTGQASGSTGIVLPEGGVSLKDAEFELVRQALDATAGNQSKAARLLRISRDALRYKMKKFGLN</sequence>
<evidence type="ECO:0000259" key="10">
    <source>
        <dbReference type="PROSITE" id="PS50110"/>
    </source>
</evidence>
<dbReference type="PRINTS" id="PR01590">
    <property type="entry name" value="HTHFIS"/>
</dbReference>
<keyword evidence="5" id="KW-0805">Transcription regulation</keyword>
<organism evidence="11 12">
    <name type="scientific">Candidatus Polarisedimenticola svalbardensis</name>
    <dbReference type="NCBI Taxonomy" id="2886004"/>
    <lineage>
        <taxon>Bacteria</taxon>
        <taxon>Pseudomonadati</taxon>
        <taxon>Acidobacteriota</taxon>
        <taxon>Candidatus Polarisedimenticolia</taxon>
        <taxon>Candidatus Polarisedimenticolales</taxon>
        <taxon>Candidatus Polarisedimenticolaceae</taxon>
        <taxon>Candidatus Polarisedimenticola</taxon>
    </lineage>
</organism>
<dbReference type="InterPro" id="IPR009057">
    <property type="entry name" value="Homeodomain-like_sf"/>
</dbReference>
<dbReference type="Pfam" id="PF00158">
    <property type="entry name" value="Sigma54_activat"/>
    <property type="match status" value="1"/>
</dbReference>
<dbReference type="InterPro" id="IPR025944">
    <property type="entry name" value="Sigma_54_int_dom_CS"/>
</dbReference>
<dbReference type="FunFam" id="3.40.50.2300:FF:000018">
    <property type="entry name" value="DNA-binding transcriptional regulator NtrC"/>
    <property type="match status" value="1"/>
</dbReference>
<feature type="modified residue" description="4-aspartylphosphate" evidence="7">
    <location>
        <position position="55"/>
    </location>
</feature>
<dbReference type="GO" id="GO:0043565">
    <property type="term" value="F:sequence-specific DNA binding"/>
    <property type="evidence" value="ECO:0007669"/>
    <property type="project" value="InterPro"/>
</dbReference>
<dbReference type="Gene3D" id="3.40.50.300">
    <property type="entry name" value="P-loop containing nucleotide triphosphate hydrolases"/>
    <property type="match status" value="1"/>
</dbReference>
<evidence type="ECO:0000256" key="1">
    <source>
        <dbReference type="ARBA" id="ARBA00022553"/>
    </source>
</evidence>
<reference evidence="11 12" key="1">
    <citation type="submission" date="2020-08" db="EMBL/GenBank/DDBJ databases">
        <title>Acidobacteriota in marine sediments use diverse sulfur dissimilation pathways.</title>
        <authorList>
            <person name="Wasmund K."/>
        </authorList>
    </citation>
    <scope>NUCLEOTIDE SEQUENCE [LARGE SCALE GENOMIC DNA]</scope>
    <source>
        <strain evidence="11">MAG AM4</strain>
    </source>
</reference>
<comment type="caution">
    <text evidence="11">The sequence shown here is derived from an EMBL/GenBank/DDBJ whole genome shotgun (WGS) entry which is preliminary data.</text>
</comment>
<dbReference type="Gene3D" id="1.10.10.60">
    <property type="entry name" value="Homeodomain-like"/>
    <property type="match status" value="1"/>
</dbReference>
<dbReference type="PROSITE" id="PS50110">
    <property type="entry name" value="RESPONSE_REGULATORY"/>
    <property type="match status" value="1"/>
</dbReference>
<feature type="domain" description="Response regulatory" evidence="10">
    <location>
        <begin position="6"/>
        <end position="120"/>
    </location>
</feature>
<dbReference type="Gene3D" id="3.40.50.2300">
    <property type="match status" value="1"/>
</dbReference>